<keyword evidence="1" id="KW-1133">Transmembrane helix</keyword>
<comment type="caution">
    <text evidence="2">The sequence shown here is derived from an EMBL/GenBank/DDBJ whole genome shotgun (WGS) entry which is preliminary data.</text>
</comment>
<dbReference type="STRING" id="1618446.UV61_C0008G0082"/>
<evidence type="ECO:0000313" key="3">
    <source>
        <dbReference type="Proteomes" id="UP000034050"/>
    </source>
</evidence>
<reference evidence="2 3" key="1">
    <citation type="journal article" date="2015" name="Nature">
        <title>rRNA introns, odd ribosomes, and small enigmatic genomes across a large radiation of phyla.</title>
        <authorList>
            <person name="Brown C.T."/>
            <person name="Hug L.A."/>
            <person name="Thomas B.C."/>
            <person name="Sharon I."/>
            <person name="Castelle C.J."/>
            <person name="Singh A."/>
            <person name="Wilkins M.J."/>
            <person name="Williams K.H."/>
            <person name="Banfield J.F."/>
        </authorList>
    </citation>
    <scope>NUCLEOTIDE SEQUENCE [LARGE SCALE GENOMIC DNA]</scope>
</reference>
<keyword evidence="1" id="KW-0812">Transmembrane</keyword>
<sequence>MNIKLKESSQFIFDSSTLGLLLSNVIVIVLAVAQKWDISTALWVYWLQSIIIGFFNFLRILSLKHFSTENFEINHQPASPTTSTKLFTAFFFLFHYGFFHFIYAIFLSEFIPPTNLRFAASDVLLGGAIFFANHFYSFLHNRINDQKLVPNIGSVLFAPYKRIIPMHLTLIVGALFHDQIKLILFLGIKTVVDLVSHTAKHQGSPPARRVG</sequence>
<feature type="transmembrane region" description="Helical" evidence="1">
    <location>
        <begin position="12"/>
        <end position="33"/>
    </location>
</feature>
<organism evidence="2 3">
    <name type="scientific">Candidatus Gottesmanbacteria bacterium GW2011_GWB1_43_11</name>
    <dbReference type="NCBI Taxonomy" id="1618446"/>
    <lineage>
        <taxon>Bacteria</taxon>
        <taxon>Candidatus Gottesmaniibacteriota</taxon>
    </lineage>
</organism>
<gene>
    <name evidence="2" type="ORF">UV61_C0008G0082</name>
</gene>
<dbReference type="EMBL" id="LCFD01000008">
    <property type="protein sequence ID" value="KKS86629.1"/>
    <property type="molecule type" value="Genomic_DNA"/>
</dbReference>
<dbReference type="Pfam" id="PF20108">
    <property type="entry name" value="DUF6498"/>
    <property type="match status" value="1"/>
</dbReference>
<dbReference type="AlphaFoldDB" id="A0A0G1CMA1"/>
<feature type="transmembrane region" description="Helical" evidence="1">
    <location>
        <begin position="45"/>
        <end position="66"/>
    </location>
</feature>
<proteinExistence type="predicted"/>
<dbReference type="InterPro" id="IPR045466">
    <property type="entry name" value="DUF6498"/>
</dbReference>
<evidence type="ECO:0000256" key="1">
    <source>
        <dbReference type="SAM" id="Phobius"/>
    </source>
</evidence>
<accession>A0A0G1CMA1</accession>
<keyword evidence="1" id="KW-0472">Membrane</keyword>
<feature type="transmembrane region" description="Helical" evidence="1">
    <location>
        <begin position="118"/>
        <end position="139"/>
    </location>
</feature>
<feature type="transmembrane region" description="Helical" evidence="1">
    <location>
        <begin position="86"/>
        <end position="106"/>
    </location>
</feature>
<evidence type="ECO:0000313" key="2">
    <source>
        <dbReference type="EMBL" id="KKS86629.1"/>
    </source>
</evidence>
<dbReference type="Proteomes" id="UP000034050">
    <property type="component" value="Unassembled WGS sequence"/>
</dbReference>
<protein>
    <submittedName>
        <fullName evidence="2">Uncharacterized protein</fullName>
    </submittedName>
</protein>
<name>A0A0G1CMA1_9BACT</name>